<dbReference type="AlphaFoldDB" id="A0A917LDV9"/>
<keyword evidence="2" id="KW-0560">Oxidoreductase</keyword>
<protein>
    <submittedName>
        <fullName evidence="3">Oxidoreductase</fullName>
    </submittedName>
</protein>
<proteinExistence type="inferred from homology"/>
<evidence type="ECO:0000313" key="3">
    <source>
        <dbReference type="EMBL" id="GGG15273.1"/>
    </source>
</evidence>
<dbReference type="InterPro" id="IPR020904">
    <property type="entry name" value="Sc_DH/Rdtase_CS"/>
</dbReference>
<comment type="similarity">
    <text evidence="1">Belongs to the short-chain dehydrogenases/reductases (SDR) family.</text>
</comment>
<dbReference type="Gene3D" id="3.40.50.720">
    <property type="entry name" value="NAD(P)-binding Rossmann-like Domain"/>
    <property type="match status" value="1"/>
</dbReference>
<dbReference type="InterPro" id="IPR002347">
    <property type="entry name" value="SDR_fam"/>
</dbReference>
<gene>
    <name evidence="3" type="ORF">GCM10007304_31690</name>
</gene>
<dbReference type="PRINTS" id="PR00081">
    <property type="entry name" value="GDHRDH"/>
</dbReference>
<dbReference type="PROSITE" id="PS00061">
    <property type="entry name" value="ADH_SHORT"/>
    <property type="match status" value="1"/>
</dbReference>
<dbReference type="RefSeq" id="WP_188545793.1">
    <property type="nucleotide sequence ID" value="NZ_BMCU01000003.1"/>
</dbReference>
<evidence type="ECO:0000313" key="4">
    <source>
        <dbReference type="Proteomes" id="UP000654257"/>
    </source>
</evidence>
<dbReference type="Proteomes" id="UP000654257">
    <property type="component" value="Unassembled WGS sequence"/>
</dbReference>
<reference evidence="3" key="1">
    <citation type="journal article" date="2014" name="Int. J. Syst. Evol. Microbiol.">
        <title>Complete genome sequence of Corynebacterium casei LMG S-19264T (=DSM 44701T), isolated from a smear-ripened cheese.</title>
        <authorList>
            <consortium name="US DOE Joint Genome Institute (JGI-PGF)"/>
            <person name="Walter F."/>
            <person name="Albersmeier A."/>
            <person name="Kalinowski J."/>
            <person name="Ruckert C."/>
        </authorList>
    </citation>
    <scope>NUCLEOTIDE SEQUENCE</scope>
    <source>
        <strain evidence="3">CCM 7905</strain>
    </source>
</reference>
<evidence type="ECO:0000256" key="1">
    <source>
        <dbReference type="ARBA" id="ARBA00006484"/>
    </source>
</evidence>
<dbReference type="EMBL" id="BMCU01000003">
    <property type="protein sequence ID" value="GGG15273.1"/>
    <property type="molecule type" value="Genomic_DNA"/>
</dbReference>
<organism evidence="3 4">
    <name type="scientific">Rhodococcoides trifolii</name>
    <dbReference type="NCBI Taxonomy" id="908250"/>
    <lineage>
        <taxon>Bacteria</taxon>
        <taxon>Bacillati</taxon>
        <taxon>Actinomycetota</taxon>
        <taxon>Actinomycetes</taxon>
        <taxon>Mycobacteriales</taxon>
        <taxon>Nocardiaceae</taxon>
        <taxon>Rhodococcoides</taxon>
    </lineage>
</organism>
<dbReference type="Pfam" id="PF00106">
    <property type="entry name" value="adh_short"/>
    <property type="match status" value="1"/>
</dbReference>
<sequence>MDISGKHFIVVGASGALGSLIARGLADAGATLTLAGRNEHSLNGLGIDGAHVVTGDLRQPDAPRSMVDKANADGGRLDGVVIASGIAAFGSAADVDDDTVDDLLLVNYLAPLRLTRAALGVMEKGAVILNISAVLVETPTGNMAAYSASKSAISAFFTAVRHEARRSKIRIVDVRPPHTETGLVDRAIAGSPPKLPTGLDPARVADRIVAAIRDDETEVASSDF</sequence>
<dbReference type="PANTHER" id="PTHR44196:SF1">
    <property type="entry name" value="DEHYDROGENASE_REDUCTASE SDR FAMILY MEMBER 7B"/>
    <property type="match status" value="1"/>
</dbReference>
<dbReference type="GO" id="GO:0016491">
    <property type="term" value="F:oxidoreductase activity"/>
    <property type="evidence" value="ECO:0007669"/>
    <property type="project" value="UniProtKB-KW"/>
</dbReference>
<name>A0A917LDV9_9NOCA</name>
<dbReference type="SUPFAM" id="SSF51735">
    <property type="entry name" value="NAD(P)-binding Rossmann-fold domains"/>
    <property type="match status" value="1"/>
</dbReference>
<accession>A0A917LDV9</accession>
<keyword evidence="4" id="KW-1185">Reference proteome</keyword>
<comment type="caution">
    <text evidence="3">The sequence shown here is derived from an EMBL/GenBank/DDBJ whole genome shotgun (WGS) entry which is preliminary data.</text>
</comment>
<reference evidence="3" key="2">
    <citation type="submission" date="2020-09" db="EMBL/GenBank/DDBJ databases">
        <authorList>
            <person name="Sun Q."/>
            <person name="Sedlacek I."/>
        </authorList>
    </citation>
    <scope>NUCLEOTIDE SEQUENCE</scope>
    <source>
        <strain evidence="3">CCM 7905</strain>
    </source>
</reference>
<dbReference type="GO" id="GO:0016020">
    <property type="term" value="C:membrane"/>
    <property type="evidence" value="ECO:0007669"/>
    <property type="project" value="TreeGrafter"/>
</dbReference>
<dbReference type="PANTHER" id="PTHR44196">
    <property type="entry name" value="DEHYDROGENASE/REDUCTASE SDR FAMILY MEMBER 7B"/>
    <property type="match status" value="1"/>
</dbReference>
<dbReference type="InterPro" id="IPR036291">
    <property type="entry name" value="NAD(P)-bd_dom_sf"/>
</dbReference>
<evidence type="ECO:0000256" key="2">
    <source>
        <dbReference type="ARBA" id="ARBA00023002"/>
    </source>
</evidence>